<dbReference type="AlphaFoldDB" id="K0TCV4"/>
<name>K0TCV4_THAOC</name>
<dbReference type="EMBL" id="AGNL01003198">
    <property type="protein sequence ID" value="EJK75004.1"/>
    <property type="molecule type" value="Genomic_DNA"/>
</dbReference>
<gene>
    <name evidence="1" type="ORF">THAOC_03286</name>
</gene>
<organism evidence="1 2">
    <name type="scientific">Thalassiosira oceanica</name>
    <name type="common">Marine diatom</name>
    <dbReference type="NCBI Taxonomy" id="159749"/>
    <lineage>
        <taxon>Eukaryota</taxon>
        <taxon>Sar</taxon>
        <taxon>Stramenopiles</taxon>
        <taxon>Ochrophyta</taxon>
        <taxon>Bacillariophyta</taxon>
        <taxon>Coscinodiscophyceae</taxon>
        <taxon>Thalassiosirophycidae</taxon>
        <taxon>Thalassiosirales</taxon>
        <taxon>Thalassiosiraceae</taxon>
        <taxon>Thalassiosira</taxon>
    </lineage>
</organism>
<accession>K0TCV4</accession>
<dbReference type="OrthoDB" id="46632at2759"/>
<reference evidence="1 2" key="1">
    <citation type="journal article" date="2012" name="Genome Biol.">
        <title>Genome and low-iron response of an oceanic diatom adapted to chronic iron limitation.</title>
        <authorList>
            <person name="Lommer M."/>
            <person name="Specht M."/>
            <person name="Roy A.S."/>
            <person name="Kraemer L."/>
            <person name="Andreson R."/>
            <person name="Gutowska M.A."/>
            <person name="Wolf J."/>
            <person name="Bergner S.V."/>
            <person name="Schilhabel M.B."/>
            <person name="Klostermeier U.C."/>
            <person name="Beiko R.G."/>
            <person name="Rosenstiel P."/>
            <person name="Hippler M."/>
            <person name="Laroche J."/>
        </authorList>
    </citation>
    <scope>NUCLEOTIDE SEQUENCE [LARGE SCALE GENOMIC DNA]</scope>
    <source>
        <strain evidence="1 2">CCMP1005</strain>
    </source>
</reference>
<sequence length="358" mass="40439">MTPLGKILEQSSSKCTSKRFLEQHGPQELVYFEMIPSGLGSSLHTWMNPLCHASANGKVLITGSTDKFKKPWLWNDEVRCRPEFEKQKSVSMGYEYQRRGSSSALGCYFGWHATSLRCPPGTLAWNKTIVNHNSVWQRYQCHDYHQRYGRSGVLSAVAEWLFQNVSKIVVDEAERQIREEAFPVATLPGSGKALTHPNQRWPELPSPEDLITVHIRWGDKAREMELVEVAEYIDASKILLTEEERVGTKPVHFYVATEDPRAVVAFQQHAEDHWVVHSSGPFIRNNAGDVGMMDTAYNSKGNAGLQSLGALLIAMEANRYILTTGSNWSRLINELRKSVVDSRCGNCTKMIDLREGEL</sequence>
<dbReference type="PANTHER" id="PTHR13132">
    <property type="entry name" value="ALPHA- 1,6 -FUCOSYLTRANSFERASE"/>
    <property type="match status" value="1"/>
</dbReference>
<dbReference type="GO" id="GO:0046921">
    <property type="term" value="F:alpha-(1-&gt;6)-fucosyltransferase activity"/>
    <property type="evidence" value="ECO:0007669"/>
    <property type="project" value="TreeGrafter"/>
</dbReference>
<evidence type="ECO:0000313" key="2">
    <source>
        <dbReference type="Proteomes" id="UP000266841"/>
    </source>
</evidence>
<dbReference type="Gene3D" id="3.40.50.11350">
    <property type="match status" value="1"/>
</dbReference>
<dbReference type="eggNOG" id="ENOG502R25G">
    <property type="taxonomic scope" value="Eukaryota"/>
</dbReference>
<comment type="caution">
    <text evidence="1">The sequence shown here is derived from an EMBL/GenBank/DDBJ whole genome shotgun (WGS) entry which is preliminary data.</text>
</comment>
<keyword evidence="2" id="KW-1185">Reference proteome</keyword>
<protein>
    <submittedName>
        <fullName evidence="1">Uncharacterized protein</fullName>
    </submittedName>
</protein>
<dbReference type="GO" id="GO:0006487">
    <property type="term" value="P:protein N-linked glycosylation"/>
    <property type="evidence" value="ECO:0007669"/>
    <property type="project" value="TreeGrafter"/>
</dbReference>
<proteinExistence type="predicted"/>
<evidence type="ECO:0000313" key="1">
    <source>
        <dbReference type="EMBL" id="EJK75004.1"/>
    </source>
</evidence>
<dbReference type="Proteomes" id="UP000266841">
    <property type="component" value="Unassembled WGS sequence"/>
</dbReference>
<dbReference type="PANTHER" id="PTHR13132:SF29">
    <property type="entry name" value="ALPHA-(1,6)-FUCOSYLTRANSFERASE"/>
    <property type="match status" value="1"/>
</dbReference>